<sequence length="145" mass="16257">MPNQQRERSVSGDLDGSDVESSNPDHNDNGSPAAVGKPGRKKNPNSQAARRDQNRIAQREFRLRKQQRIRDLEASVEILSGGKDEAVTQLRKIMKDLMQENQVLRQLLRSLSNFIGDGAGGLLPKLGWDLNDFNNFHAHRDNISS</sequence>
<evidence type="ECO:0000313" key="1">
    <source>
        <dbReference type="EMBL" id="KAJ3534380.1"/>
    </source>
</evidence>
<keyword evidence="2" id="KW-1185">Reference proteome</keyword>
<name>A0ACC1S8U8_9APHY</name>
<dbReference type="EMBL" id="JANHOG010001610">
    <property type="protein sequence ID" value="KAJ3534380.1"/>
    <property type="molecule type" value="Genomic_DNA"/>
</dbReference>
<protein>
    <submittedName>
        <fullName evidence="1">Uncharacterized protein</fullName>
    </submittedName>
</protein>
<proteinExistence type="predicted"/>
<gene>
    <name evidence="1" type="ORF">NM688_g7146</name>
</gene>
<organism evidence="1 2">
    <name type="scientific">Phlebia brevispora</name>
    <dbReference type="NCBI Taxonomy" id="194682"/>
    <lineage>
        <taxon>Eukaryota</taxon>
        <taxon>Fungi</taxon>
        <taxon>Dikarya</taxon>
        <taxon>Basidiomycota</taxon>
        <taxon>Agaricomycotina</taxon>
        <taxon>Agaricomycetes</taxon>
        <taxon>Polyporales</taxon>
        <taxon>Meruliaceae</taxon>
        <taxon>Phlebia</taxon>
    </lineage>
</organism>
<reference evidence="1" key="1">
    <citation type="submission" date="2022-07" db="EMBL/GenBank/DDBJ databases">
        <title>Genome Sequence of Phlebia brevispora.</title>
        <authorList>
            <person name="Buettner E."/>
        </authorList>
    </citation>
    <scope>NUCLEOTIDE SEQUENCE</scope>
    <source>
        <strain evidence="1">MPL23</strain>
    </source>
</reference>
<evidence type="ECO:0000313" key="2">
    <source>
        <dbReference type="Proteomes" id="UP001148662"/>
    </source>
</evidence>
<comment type="caution">
    <text evidence="1">The sequence shown here is derived from an EMBL/GenBank/DDBJ whole genome shotgun (WGS) entry which is preliminary data.</text>
</comment>
<accession>A0ACC1S8U8</accession>
<dbReference type="Proteomes" id="UP001148662">
    <property type="component" value="Unassembled WGS sequence"/>
</dbReference>